<evidence type="ECO:0000313" key="5">
    <source>
        <dbReference type="Proteomes" id="UP000518188"/>
    </source>
</evidence>
<dbReference type="Proteomes" id="UP000518188">
    <property type="component" value="Unassembled WGS sequence"/>
</dbReference>
<dbReference type="InterPro" id="IPR050268">
    <property type="entry name" value="NADH-dep_flavin_reductase"/>
</dbReference>
<dbReference type="Gene3D" id="2.30.110.10">
    <property type="entry name" value="Electron Transport, Fmn-binding Protein, Chain A"/>
    <property type="match status" value="1"/>
</dbReference>
<dbReference type="GO" id="GO:0042602">
    <property type="term" value="F:riboflavin reductase (NADPH) activity"/>
    <property type="evidence" value="ECO:0007669"/>
    <property type="project" value="TreeGrafter"/>
</dbReference>
<dbReference type="InterPro" id="IPR012349">
    <property type="entry name" value="Split_barrel_FMN-bd"/>
</dbReference>
<evidence type="ECO:0000313" key="4">
    <source>
        <dbReference type="EMBL" id="NKZ10781.1"/>
    </source>
</evidence>
<keyword evidence="2" id="KW-0560">Oxidoreductase</keyword>
<accession>A0A7X6MLV7</accession>
<dbReference type="Pfam" id="PF01613">
    <property type="entry name" value="Flavin_Reduct"/>
    <property type="match status" value="1"/>
</dbReference>
<dbReference type="SMART" id="SM00903">
    <property type="entry name" value="Flavin_Reduct"/>
    <property type="match status" value="1"/>
</dbReference>
<evidence type="ECO:0000256" key="2">
    <source>
        <dbReference type="ARBA" id="ARBA00023002"/>
    </source>
</evidence>
<sequence length="178" mass="19097">MFDTRTLRDAYGHFPTGVVAICAEIDGIPVGMAVSAFVPVSLEPPLLGVCVQLTSTTWPSLRGAHAIGVSVLGADQVSHARQLATKHTDRFQNLGVRVTPNGAVLLDDAEVWFACHLADSFVAGDHEIALLHVDSIEFSDSEKNPMVFHGSQFHQVLFQPTSPSDLDLPKLSPANRSG</sequence>
<dbReference type="PANTHER" id="PTHR30466:SF11">
    <property type="entry name" value="FLAVIN-DEPENDENT MONOOXYGENASE, REDUCTASE SUBUNIT HSAB"/>
    <property type="match status" value="1"/>
</dbReference>
<proteinExistence type="inferred from homology"/>
<dbReference type="SUPFAM" id="SSF50475">
    <property type="entry name" value="FMN-binding split barrel"/>
    <property type="match status" value="1"/>
</dbReference>
<name>A0A7X6MLV7_9MYCO</name>
<protein>
    <submittedName>
        <fullName evidence="4">Flavin reductase family protein</fullName>
    </submittedName>
</protein>
<organism evidence="4 5">
    <name type="scientific">Mycolicibacterium septicum DSM 44393</name>
    <dbReference type="NCBI Taxonomy" id="1341646"/>
    <lineage>
        <taxon>Bacteria</taxon>
        <taxon>Bacillati</taxon>
        <taxon>Actinomycetota</taxon>
        <taxon>Actinomycetes</taxon>
        <taxon>Mycobacteriales</taxon>
        <taxon>Mycobacteriaceae</taxon>
        <taxon>Mycolicibacterium</taxon>
    </lineage>
</organism>
<dbReference type="EMBL" id="JAAXPJ010000002">
    <property type="protein sequence ID" value="NKZ10781.1"/>
    <property type="molecule type" value="Genomic_DNA"/>
</dbReference>
<evidence type="ECO:0000259" key="3">
    <source>
        <dbReference type="SMART" id="SM00903"/>
    </source>
</evidence>
<feature type="domain" description="Flavin reductase like" evidence="3">
    <location>
        <begin position="11"/>
        <end position="155"/>
    </location>
</feature>
<dbReference type="PANTHER" id="PTHR30466">
    <property type="entry name" value="FLAVIN REDUCTASE"/>
    <property type="match status" value="1"/>
</dbReference>
<evidence type="ECO:0000256" key="1">
    <source>
        <dbReference type="ARBA" id="ARBA00008898"/>
    </source>
</evidence>
<dbReference type="InterPro" id="IPR002563">
    <property type="entry name" value="Flavin_Rdtase-like_dom"/>
</dbReference>
<gene>
    <name evidence="4" type="ORF">HGA11_07295</name>
</gene>
<comment type="similarity">
    <text evidence="1">Belongs to the non-flavoprotein flavin reductase family.</text>
</comment>
<reference evidence="4 5" key="1">
    <citation type="submission" date="2020-04" db="EMBL/GenBank/DDBJ databases">
        <title>MicrobeNet Type strains.</title>
        <authorList>
            <person name="Nicholson A.C."/>
        </authorList>
    </citation>
    <scope>NUCLEOTIDE SEQUENCE [LARGE SCALE GENOMIC DNA]</scope>
    <source>
        <strain evidence="4 5">ATCC 700731</strain>
    </source>
</reference>
<comment type="caution">
    <text evidence="4">The sequence shown here is derived from an EMBL/GenBank/DDBJ whole genome shotgun (WGS) entry which is preliminary data.</text>
</comment>
<dbReference type="AlphaFoldDB" id="A0A7X6MLV7"/>
<dbReference type="GO" id="GO:0010181">
    <property type="term" value="F:FMN binding"/>
    <property type="evidence" value="ECO:0007669"/>
    <property type="project" value="InterPro"/>
</dbReference>